<reference evidence="2 3" key="1">
    <citation type="submission" date="2018-08" db="EMBL/GenBank/DDBJ databases">
        <title>Genomic Encyclopedia of Archaeal and Bacterial Type Strains, Phase II (KMG-II): from individual species to whole genera.</title>
        <authorList>
            <person name="Goeker M."/>
        </authorList>
    </citation>
    <scope>NUCLEOTIDE SEQUENCE [LARGE SCALE GENOMIC DNA]</scope>
    <source>
        <strain evidence="2 3">DSM 15986</strain>
    </source>
</reference>
<dbReference type="InterPro" id="IPR036291">
    <property type="entry name" value="NAD(P)-bd_dom_sf"/>
</dbReference>
<organism evidence="2 3">
    <name type="scientific">Algoriphagus antarcticus</name>
    <dbReference type="NCBI Taxonomy" id="238540"/>
    <lineage>
        <taxon>Bacteria</taxon>
        <taxon>Pseudomonadati</taxon>
        <taxon>Bacteroidota</taxon>
        <taxon>Cytophagia</taxon>
        <taxon>Cytophagales</taxon>
        <taxon>Cyclobacteriaceae</taxon>
        <taxon>Algoriphagus</taxon>
    </lineage>
</organism>
<proteinExistence type="predicted"/>
<dbReference type="EMBL" id="QUNF01000042">
    <property type="protein sequence ID" value="REG77549.1"/>
    <property type="molecule type" value="Genomic_DNA"/>
</dbReference>
<dbReference type="GO" id="GO:0042602">
    <property type="term" value="F:riboflavin reductase (NADPH) activity"/>
    <property type="evidence" value="ECO:0007669"/>
    <property type="project" value="TreeGrafter"/>
</dbReference>
<comment type="caution">
    <text evidence="2">The sequence shown here is derived from an EMBL/GenBank/DDBJ whole genome shotgun (WGS) entry which is preliminary data.</text>
</comment>
<gene>
    <name evidence="2" type="ORF">C8N25_14221</name>
</gene>
<dbReference type="Proteomes" id="UP000256405">
    <property type="component" value="Unassembled WGS sequence"/>
</dbReference>
<dbReference type="Pfam" id="PF13460">
    <property type="entry name" value="NAD_binding_10"/>
    <property type="match status" value="1"/>
</dbReference>
<dbReference type="InterPro" id="IPR051606">
    <property type="entry name" value="Polyketide_Oxido-like"/>
</dbReference>
<dbReference type="PANTHER" id="PTHR43355">
    <property type="entry name" value="FLAVIN REDUCTASE (NADPH)"/>
    <property type="match status" value="1"/>
</dbReference>
<keyword evidence="3" id="KW-1185">Reference proteome</keyword>
<sequence>MVKGDVLDFDTINKTIEGCDLVVSLFGHVKASPERLQTNGTENIIKAMKQTGLTETISPGGSGLPFPEKGQPKFPDKLIRLIMKLVFPKIINDAIRNAEVTKNSGLDWVIVGGPKLTDGEKKGNYRSMSRANLADFILKIVESSELICKYLSPTYGCKHYLMFKSNFGHPLKDNRVYRLFIFE</sequence>
<dbReference type="OrthoDB" id="9790734at2"/>
<dbReference type="Gene3D" id="3.40.50.720">
    <property type="entry name" value="NAD(P)-binding Rossmann-like Domain"/>
    <property type="match status" value="1"/>
</dbReference>
<dbReference type="PANTHER" id="PTHR43355:SF2">
    <property type="entry name" value="FLAVIN REDUCTASE (NADPH)"/>
    <property type="match status" value="1"/>
</dbReference>
<dbReference type="InterPro" id="IPR016040">
    <property type="entry name" value="NAD(P)-bd_dom"/>
</dbReference>
<dbReference type="RefSeq" id="WP_086543906.1">
    <property type="nucleotide sequence ID" value="NZ_MSSW01000099.1"/>
</dbReference>
<name>A0A3E0D4B0_9BACT</name>
<accession>A0A3E0D4B0</accession>
<protein>
    <submittedName>
        <fullName evidence="2">Putative NADH-flavin reductase</fullName>
    </submittedName>
</protein>
<dbReference type="AlphaFoldDB" id="A0A3E0D4B0"/>
<evidence type="ECO:0000313" key="3">
    <source>
        <dbReference type="Proteomes" id="UP000256405"/>
    </source>
</evidence>
<evidence type="ECO:0000259" key="1">
    <source>
        <dbReference type="Pfam" id="PF13460"/>
    </source>
</evidence>
<feature type="domain" description="NAD(P)-binding" evidence="1">
    <location>
        <begin position="2"/>
        <end position="142"/>
    </location>
</feature>
<evidence type="ECO:0000313" key="2">
    <source>
        <dbReference type="EMBL" id="REG77549.1"/>
    </source>
</evidence>
<dbReference type="SUPFAM" id="SSF51735">
    <property type="entry name" value="NAD(P)-binding Rossmann-fold domains"/>
    <property type="match status" value="1"/>
</dbReference>
<dbReference type="GO" id="GO:0004074">
    <property type="term" value="F:biliverdin reductase [NAD(P)H] activity"/>
    <property type="evidence" value="ECO:0007669"/>
    <property type="project" value="TreeGrafter"/>
</dbReference>